<evidence type="ECO:0000313" key="1">
    <source>
        <dbReference type="EMBL" id="KAJ3531801.1"/>
    </source>
</evidence>
<comment type="caution">
    <text evidence="1">The sequence shown here is derived from an EMBL/GenBank/DDBJ whole genome shotgun (WGS) entry which is preliminary data.</text>
</comment>
<protein>
    <submittedName>
        <fullName evidence="1">Uncharacterized protein</fullName>
    </submittedName>
</protein>
<keyword evidence="2" id="KW-1185">Reference proteome</keyword>
<sequence length="439" mass="50809">MTTERGRSPSPRHRNGSYSRGREDSRRRDGDRDSTDDRSRRNGGRRDRARADDYFDGEDRERRRERSKSADRQRDKEREDRRDHDRPRRPSPEYSEYRRPSPPRVDSSSAPWHEQQNMYPNRRDRPPHTGHGGNDYMESRRQQRESSTFTIWPPSPKAPSRSSPSPDSKRHKHSKKRHRRDETPSSDDSEEERRHRERRSKKKHRKEKDLRYESESEEDRRSRRRSKSRTASEERHPSKPNRTLSPAERPPSSDHEDEWVEKPTAPTLLAPTNGPKEPTTSMAPPSLPAQSAAVGSRAPGEDSDEEDDEVGPQPLYKASASSKRIDERQYGGALLRGEGSAMAAFLKDGTDVRIPRRGEIGLTSDEIAAFESVGYVMSGSRHKRMNAVRMRKENQVISAEEKRGILKLQQEERARREAILREEFQELVNDNLKSQGTAP</sequence>
<proteinExistence type="predicted"/>
<name>A0ACC1S4F8_9APHY</name>
<reference evidence="1" key="1">
    <citation type="submission" date="2022-07" db="EMBL/GenBank/DDBJ databases">
        <title>Genome Sequence of Phlebia brevispora.</title>
        <authorList>
            <person name="Buettner E."/>
        </authorList>
    </citation>
    <scope>NUCLEOTIDE SEQUENCE</scope>
    <source>
        <strain evidence="1">MPL23</strain>
    </source>
</reference>
<accession>A0ACC1S4F8</accession>
<organism evidence="1 2">
    <name type="scientific">Phlebia brevispora</name>
    <dbReference type="NCBI Taxonomy" id="194682"/>
    <lineage>
        <taxon>Eukaryota</taxon>
        <taxon>Fungi</taxon>
        <taxon>Dikarya</taxon>
        <taxon>Basidiomycota</taxon>
        <taxon>Agaricomycotina</taxon>
        <taxon>Agaricomycetes</taxon>
        <taxon>Polyporales</taxon>
        <taxon>Meruliaceae</taxon>
        <taxon>Phlebia</taxon>
    </lineage>
</organism>
<gene>
    <name evidence="1" type="ORF">NM688_g7521</name>
</gene>
<dbReference type="EMBL" id="JANHOG010001774">
    <property type="protein sequence ID" value="KAJ3531801.1"/>
    <property type="molecule type" value="Genomic_DNA"/>
</dbReference>
<dbReference type="Proteomes" id="UP001148662">
    <property type="component" value="Unassembled WGS sequence"/>
</dbReference>
<evidence type="ECO:0000313" key="2">
    <source>
        <dbReference type="Proteomes" id="UP001148662"/>
    </source>
</evidence>